<reference evidence="2" key="1">
    <citation type="submission" date="2014-12" db="EMBL/GenBank/DDBJ databases">
        <title>Insight into the proteome of Arion vulgaris.</title>
        <authorList>
            <person name="Aradska J."/>
            <person name="Bulat T."/>
            <person name="Smidak R."/>
            <person name="Sarate P."/>
            <person name="Gangsoo J."/>
            <person name="Sialana F."/>
            <person name="Bilban M."/>
            <person name="Lubec G."/>
        </authorList>
    </citation>
    <scope>NUCLEOTIDE SEQUENCE</scope>
    <source>
        <tissue evidence="2">Skin</tissue>
    </source>
</reference>
<proteinExistence type="predicted"/>
<protein>
    <submittedName>
        <fullName evidence="2">Uncharacterized protein</fullName>
    </submittedName>
</protein>
<dbReference type="EMBL" id="HACG01004103">
    <property type="protein sequence ID" value="CEK50968.1"/>
    <property type="molecule type" value="Transcribed_RNA"/>
</dbReference>
<feature type="region of interest" description="Disordered" evidence="1">
    <location>
        <begin position="34"/>
        <end position="94"/>
    </location>
</feature>
<evidence type="ECO:0000256" key="1">
    <source>
        <dbReference type="SAM" id="MobiDB-lite"/>
    </source>
</evidence>
<accession>A0A0B6Y4H3</accession>
<organism evidence="2">
    <name type="scientific">Arion vulgaris</name>
    <dbReference type="NCBI Taxonomy" id="1028688"/>
    <lineage>
        <taxon>Eukaryota</taxon>
        <taxon>Metazoa</taxon>
        <taxon>Spiralia</taxon>
        <taxon>Lophotrochozoa</taxon>
        <taxon>Mollusca</taxon>
        <taxon>Gastropoda</taxon>
        <taxon>Heterobranchia</taxon>
        <taxon>Euthyneura</taxon>
        <taxon>Panpulmonata</taxon>
        <taxon>Eupulmonata</taxon>
        <taxon>Stylommatophora</taxon>
        <taxon>Helicina</taxon>
        <taxon>Arionoidea</taxon>
        <taxon>Arionidae</taxon>
        <taxon>Arion</taxon>
    </lineage>
</organism>
<sequence>NKTLTVLNPASTTTPNFLFKPNFTDSDWLHPLPMSATHTSSSTSSESATVKSSENTSPANKRMLMSAASTETSPNKGHSASGFNQHNNTSIYNN</sequence>
<feature type="non-terminal residue" evidence="2">
    <location>
        <position position="1"/>
    </location>
</feature>
<name>A0A0B6Y4H3_9EUPU</name>
<feature type="compositionally biased region" description="Polar residues" evidence="1">
    <location>
        <begin position="67"/>
        <end position="94"/>
    </location>
</feature>
<dbReference type="AlphaFoldDB" id="A0A0B6Y4H3"/>
<feature type="non-terminal residue" evidence="2">
    <location>
        <position position="94"/>
    </location>
</feature>
<feature type="compositionally biased region" description="Low complexity" evidence="1">
    <location>
        <begin position="35"/>
        <end position="53"/>
    </location>
</feature>
<gene>
    <name evidence="2" type="primary">ORF12130</name>
</gene>
<evidence type="ECO:0000313" key="2">
    <source>
        <dbReference type="EMBL" id="CEK50968.1"/>
    </source>
</evidence>